<organism evidence="1 2">
    <name type="scientific">Avena sativa</name>
    <name type="common">Oat</name>
    <dbReference type="NCBI Taxonomy" id="4498"/>
    <lineage>
        <taxon>Eukaryota</taxon>
        <taxon>Viridiplantae</taxon>
        <taxon>Streptophyta</taxon>
        <taxon>Embryophyta</taxon>
        <taxon>Tracheophyta</taxon>
        <taxon>Spermatophyta</taxon>
        <taxon>Magnoliopsida</taxon>
        <taxon>Liliopsida</taxon>
        <taxon>Poales</taxon>
        <taxon>Poaceae</taxon>
        <taxon>BOP clade</taxon>
        <taxon>Pooideae</taxon>
        <taxon>Poodae</taxon>
        <taxon>Poeae</taxon>
        <taxon>Poeae Chloroplast Group 1 (Aveneae type)</taxon>
        <taxon>Aveninae</taxon>
        <taxon>Avena</taxon>
    </lineage>
</organism>
<dbReference type="Proteomes" id="UP001732700">
    <property type="component" value="Unassembled WGS sequence"/>
</dbReference>
<sequence length="370" mass="39997">MLPNTPSNGRDAPKSNSTWQALPFATAPLLRDLAAATRLPPTAAPLPRPASTHSPPRPKRSGRSEFSCVPPALSPKPTRSPTCSAAAAGEMGGARSQVNKAHKTRFASKASRHSHKIDKVRSGKAEGSHRATVKGARNARVQRSKAIRDQKRAALLKEKRSSSGSSSAPRVIVLCGLSSSANVGPLAEDLLTFAAGGDEKLTSSTVASPTYKLRTTVLQAPYGDLASCMELAKVADLLAFVVSANSLCNSDSSSPIDEFGEQCLSVFRAMGLPSTAVLIRDLPSDTKSRQELKKAVVSFVSPELPEDSKFYPAENKEDLHTFMRLFKEQHLSSPHWRNQRPYVMSEEAVMTSYTLYLFHHRVVNCYVVAT</sequence>
<keyword evidence="2" id="KW-1185">Reference proteome</keyword>
<name>A0ACD6ANC2_AVESA</name>
<reference evidence="1" key="1">
    <citation type="submission" date="2025-09" db="UniProtKB">
        <authorList>
            <consortium name="EnsemblPlants"/>
        </authorList>
    </citation>
    <scope>IDENTIFICATION</scope>
</reference>
<evidence type="ECO:0000313" key="1">
    <source>
        <dbReference type="EnsemblPlants" id="AVESA.00010b.r2.UnG1409040.1.CDS"/>
    </source>
</evidence>
<dbReference type="EnsemblPlants" id="AVESA.00010b.r2.UnG1409040.1">
    <property type="protein sequence ID" value="AVESA.00010b.r2.UnG1409040.1.CDS"/>
    <property type="gene ID" value="AVESA.00010b.r2.UnG1409040"/>
</dbReference>
<proteinExistence type="predicted"/>
<accession>A0ACD6ANC2</accession>
<evidence type="ECO:0000313" key="2">
    <source>
        <dbReference type="Proteomes" id="UP001732700"/>
    </source>
</evidence>
<protein>
    <submittedName>
        <fullName evidence="1">Uncharacterized protein</fullName>
    </submittedName>
</protein>